<organism evidence="1">
    <name type="scientific">marine sediment metagenome</name>
    <dbReference type="NCBI Taxonomy" id="412755"/>
    <lineage>
        <taxon>unclassified sequences</taxon>
        <taxon>metagenomes</taxon>
        <taxon>ecological metagenomes</taxon>
    </lineage>
</organism>
<comment type="caution">
    <text evidence="1">The sequence shown here is derived from an EMBL/GenBank/DDBJ whole genome shotgun (WGS) entry which is preliminary data.</text>
</comment>
<protein>
    <submittedName>
        <fullName evidence="1">Uncharacterized protein</fullName>
    </submittedName>
</protein>
<evidence type="ECO:0000313" key="1">
    <source>
        <dbReference type="EMBL" id="KKK82951.1"/>
    </source>
</evidence>
<accession>A0A0F9BEV4</accession>
<dbReference type="AlphaFoldDB" id="A0A0F9BEV4"/>
<gene>
    <name evidence="1" type="ORF">LCGC14_2798250</name>
</gene>
<reference evidence="1" key="1">
    <citation type="journal article" date="2015" name="Nature">
        <title>Complex archaea that bridge the gap between prokaryotes and eukaryotes.</title>
        <authorList>
            <person name="Spang A."/>
            <person name="Saw J.H."/>
            <person name="Jorgensen S.L."/>
            <person name="Zaremba-Niedzwiedzka K."/>
            <person name="Martijn J."/>
            <person name="Lind A.E."/>
            <person name="van Eijk R."/>
            <person name="Schleper C."/>
            <person name="Guy L."/>
            <person name="Ettema T.J."/>
        </authorList>
    </citation>
    <scope>NUCLEOTIDE SEQUENCE</scope>
</reference>
<dbReference type="EMBL" id="LAZR01052441">
    <property type="protein sequence ID" value="KKK82951.1"/>
    <property type="molecule type" value="Genomic_DNA"/>
</dbReference>
<sequence>MADLVLFWSRRRKGWRVKIPHRRGAILEVHSTGGYRSYRQRGKRTVVLRCPNMGADQKYAQPLRDGVRVILNRRYRVDWRSLPKEIKRALSKKGLAVYEGYVPILDRRRPKHGNDAN</sequence>
<proteinExistence type="predicted"/>
<name>A0A0F9BEV4_9ZZZZ</name>